<dbReference type="SMART" id="SM00353">
    <property type="entry name" value="HLH"/>
    <property type="match status" value="1"/>
</dbReference>
<evidence type="ECO:0000256" key="6">
    <source>
        <dbReference type="SAM" id="MobiDB-lite"/>
    </source>
</evidence>
<dbReference type="Pfam" id="PF00010">
    <property type="entry name" value="HLH"/>
    <property type="match status" value="1"/>
</dbReference>
<evidence type="ECO:0000256" key="2">
    <source>
        <dbReference type="ARBA" id="ARBA00023015"/>
    </source>
</evidence>
<comment type="subcellular location">
    <subcellularLocation>
        <location evidence="1">Nucleus</location>
    </subcellularLocation>
</comment>
<dbReference type="PANTHER" id="PTHR12565:SF321">
    <property type="entry name" value="TRANSCRIPTION FACTOR BHLH089"/>
    <property type="match status" value="1"/>
</dbReference>
<dbReference type="GO" id="GO:0003677">
    <property type="term" value="F:DNA binding"/>
    <property type="evidence" value="ECO:0007669"/>
    <property type="project" value="UniProtKB-KW"/>
</dbReference>
<organism evidence="8 9">
    <name type="scientific">Arabidopsis arenosa</name>
    <name type="common">Sand rock-cress</name>
    <name type="synonym">Cardaminopsis arenosa</name>
    <dbReference type="NCBI Taxonomy" id="38785"/>
    <lineage>
        <taxon>Eukaryota</taxon>
        <taxon>Viridiplantae</taxon>
        <taxon>Streptophyta</taxon>
        <taxon>Embryophyta</taxon>
        <taxon>Tracheophyta</taxon>
        <taxon>Spermatophyta</taxon>
        <taxon>Magnoliopsida</taxon>
        <taxon>eudicotyledons</taxon>
        <taxon>Gunneridae</taxon>
        <taxon>Pentapetalae</taxon>
        <taxon>rosids</taxon>
        <taxon>malvids</taxon>
        <taxon>Brassicales</taxon>
        <taxon>Brassicaceae</taxon>
        <taxon>Camelineae</taxon>
        <taxon>Arabidopsis</taxon>
    </lineage>
</organism>
<name>A0A8S2ADQ5_ARAAE</name>
<evidence type="ECO:0000256" key="5">
    <source>
        <dbReference type="ARBA" id="ARBA00023242"/>
    </source>
</evidence>
<evidence type="ECO:0000259" key="7">
    <source>
        <dbReference type="PROSITE" id="PS50888"/>
    </source>
</evidence>
<evidence type="ECO:0000313" key="8">
    <source>
        <dbReference type="EMBL" id="CAE6075415.1"/>
    </source>
</evidence>
<dbReference type="InterPro" id="IPR011598">
    <property type="entry name" value="bHLH_dom"/>
</dbReference>
<dbReference type="FunFam" id="4.10.280.10:FF:000002">
    <property type="entry name" value="Basic helix-loop-helix transcription factor"/>
    <property type="match status" value="1"/>
</dbReference>
<dbReference type="Proteomes" id="UP000682877">
    <property type="component" value="Chromosome 5"/>
</dbReference>
<keyword evidence="9" id="KW-1185">Reference proteome</keyword>
<reference evidence="8" key="1">
    <citation type="submission" date="2021-01" db="EMBL/GenBank/DDBJ databases">
        <authorList>
            <person name="Bezrukov I."/>
        </authorList>
    </citation>
    <scope>NUCLEOTIDE SEQUENCE</scope>
</reference>
<feature type="domain" description="BHLH" evidence="7">
    <location>
        <begin position="145"/>
        <end position="195"/>
    </location>
</feature>
<dbReference type="AlphaFoldDB" id="A0A8S2ADQ5"/>
<dbReference type="GO" id="GO:0003700">
    <property type="term" value="F:DNA-binding transcription factor activity"/>
    <property type="evidence" value="ECO:0007669"/>
    <property type="project" value="TreeGrafter"/>
</dbReference>
<dbReference type="InterPro" id="IPR024097">
    <property type="entry name" value="bHLH_ZIP_TF"/>
</dbReference>
<keyword evidence="5" id="KW-0539">Nucleus</keyword>
<dbReference type="PROSITE" id="PS50888">
    <property type="entry name" value="BHLH"/>
    <property type="match status" value="1"/>
</dbReference>
<gene>
    <name evidence="8" type="ORF">AARE701A_LOCUS12807</name>
</gene>
<proteinExistence type="predicted"/>
<dbReference type="CDD" id="cd18919">
    <property type="entry name" value="bHLH_AtBPE_like"/>
    <property type="match status" value="1"/>
</dbReference>
<feature type="region of interest" description="Disordered" evidence="6">
    <location>
        <begin position="105"/>
        <end position="136"/>
    </location>
</feature>
<evidence type="ECO:0000313" key="9">
    <source>
        <dbReference type="Proteomes" id="UP000682877"/>
    </source>
</evidence>
<dbReference type="Gene3D" id="4.10.280.10">
    <property type="entry name" value="Helix-loop-helix DNA-binding domain"/>
    <property type="match status" value="1"/>
</dbReference>
<evidence type="ECO:0000256" key="1">
    <source>
        <dbReference type="ARBA" id="ARBA00004123"/>
    </source>
</evidence>
<dbReference type="EMBL" id="LR999455">
    <property type="protein sequence ID" value="CAE6075415.1"/>
    <property type="molecule type" value="Genomic_DNA"/>
</dbReference>
<evidence type="ECO:0000256" key="4">
    <source>
        <dbReference type="ARBA" id="ARBA00023163"/>
    </source>
</evidence>
<dbReference type="GO" id="GO:0005634">
    <property type="term" value="C:nucleus"/>
    <property type="evidence" value="ECO:0007669"/>
    <property type="project" value="UniProtKB-SubCell"/>
</dbReference>
<dbReference type="PANTHER" id="PTHR12565">
    <property type="entry name" value="STEROL REGULATORY ELEMENT-BINDING PROTEIN"/>
    <property type="match status" value="1"/>
</dbReference>
<dbReference type="InterPro" id="IPR036638">
    <property type="entry name" value="HLH_DNA-bd_sf"/>
</dbReference>
<keyword evidence="4" id="KW-0804">Transcription</keyword>
<accession>A0A8S2ADQ5</accession>
<dbReference type="GO" id="GO:0046983">
    <property type="term" value="F:protein dimerization activity"/>
    <property type="evidence" value="ECO:0007669"/>
    <property type="project" value="InterPro"/>
</dbReference>
<dbReference type="SUPFAM" id="SSF47459">
    <property type="entry name" value="HLH, helix-loop-helix DNA-binding domain"/>
    <property type="match status" value="1"/>
</dbReference>
<sequence length="325" mass="36401">MSDPELLNLVMVPPVVNESSFSEFWPFSVNYDVRLPLNSGQDFRYSGNSYISVAEESTVTEQTGGGRKRRPLNPQDESSKMLSSCTSVNLLKELSKKKMKVCVSEGETEDGLRPEGETSSGGGSKETEEKSPPKDYIHVRARRGQATDRHSLAERARREKISERIKFLQDLIPGCNKIIGKALVLDEIINYIQSLQRQVEFLSMKLEVVNSDVSTGPKVGMFPSGELNALPIEVQRRMFDQQEADEARGSQPDWLHMGIDGNFYRSAEMGIVTRAGDWSFKAFTAGLGLATIYLTATFSFNVYRGLSWHNAQSKLEIEESEEQPE</sequence>
<evidence type="ECO:0000256" key="3">
    <source>
        <dbReference type="ARBA" id="ARBA00023125"/>
    </source>
</evidence>
<feature type="region of interest" description="Disordered" evidence="6">
    <location>
        <begin position="56"/>
        <end position="84"/>
    </location>
</feature>
<protein>
    <recommendedName>
        <fullName evidence="7">BHLH domain-containing protein</fullName>
    </recommendedName>
</protein>
<keyword evidence="2" id="KW-0805">Transcription regulation</keyword>
<feature type="compositionally biased region" description="Basic and acidic residues" evidence="6">
    <location>
        <begin position="125"/>
        <end position="136"/>
    </location>
</feature>
<keyword evidence="3" id="KW-0238">DNA-binding</keyword>